<comment type="caution">
    <text evidence="2">The sequence shown here is derived from an EMBL/GenBank/DDBJ whole genome shotgun (WGS) entry which is preliminary data.</text>
</comment>
<organism evidence="2 3">
    <name type="scientific">Colwellia echini</name>
    <dbReference type="NCBI Taxonomy" id="1982103"/>
    <lineage>
        <taxon>Bacteria</taxon>
        <taxon>Pseudomonadati</taxon>
        <taxon>Pseudomonadota</taxon>
        <taxon>Gammaproteobacteria</taxon>
        <taxon>Alteromonadales</taxon>
        <taxon>Colwelliaceae</taxon>
        <taxon>Colwellia</taxon>
    </lineage>
</organism>
<evidence type="ECO:0000259" key="1">
    <source>
        <dbReference type="PROSITE" id="PS51186"/>
    </source>
</evidence>
<dbReference type="PROSITE" id="PS51186">
    <property type="entry name" value="GNAT"/>
    <property type="match status" value="1"/>
</dbReference>
<dbReference type="InterPro" id="IPR021770">
    <property type="entry name" value="DUF3335"/>
</dbReference>
<dbReference type="Proteomes" id="UP000815846">
    <property type="component" value="Unassembled WGS sequence"/>
</dbReference>
<dbReference type="RefSeq" id="WP_101343071.1">
    <property type="nucleotide sequence ID" value="NZ_PJAI02000023.1"/>
</dbReference>
<keyword evidence="3" id="KW-1185">Reference proteome</keyword>
<dbReference type="Pfam" id="PF11814">
    <property type="entry name" value="DUF3335"/>
    <property type="match status" value="1"/>
</dbReference>
<dbReference type="PANTHER" id="PTHR43072:SF60">
    <property type="entry name" value="L-2,4-DIAMINOBUTYRIC ACID ACETYLTRANSFERASE"/>
    <property type="match status" value="1"/>
</dbReference>
<reference evidence="2 3" key="1">
    <citation type="submission" date="2019-08" db="EMBL/GenBank/DDBJ databases">
        <title>Microbe sample from Colwellia echini.</title>
        <authorList>
            <person name="Christiansen L."/>
            <person name="Pathiraja D."/>
            <person name="Schultz-Johansen M."/>
            <person name="Choi I.-G."/>
            <person name="Stougaard P."/>
        </authorList>
    </citation>
    <scope>NUCLEOTIDE SEQUENCE [LARGE SCALE GENOMIC DNA]</scope>
    <source>
        <strain evidence="2 3">A3</strain>
    </source>
</reference>
<dbReference type="PANTHER" id="PTHR43072">
    <property type="entry name" value="N-ACETYLTRANSFERASE"/>
    <property type="match status" value="1"/>
</dbReference>
<sequence length="400" mass="45652">MVNIASKTNVSPKEKLNHVAVTLGDFQYRIATEQDLPSLVALENACFELDKLSKRSLRHWIRAPHGILIVAEQVQANRQADIQLMGYGLVWCHKGTHLARLYSLAVSPLFRGQNIASAILATLEAETLARHHYFLRLEVAQNNGNAIKLYERLDYRIFGEYSDYYEDHSDAYRMQKQLLRKTPSDFKRATQWYPQSTEFTCGPAALMMAMHSLNNSLSMEPNLELDLWREATTIFMTSGHGGCHPIGLANAAKKRGFDAKVFINQQLNKKTPLFIDGVRSAHKKQIMQRVHQQFIDQASILAVNIEYSEVKQQQLIALLNEGYAVILLISTYRLDGKKAPHWVTVTGFDELCFYVNDPFVDDNYQLPIDCQYLPISRNDFDKMSMFGSEKLRTAVAIKMQ</sequence>
<dbReference type="SUPFAM" id="SSF55729">
    <property type="entry name" value="Acyl-CoA N-acyltransferases (Nat)"/>
    <property type="match status" value="1"/>
</dbReference>
<dbReference type="Gene3D" id="3.40.630.30">
    <property type="match status" value="1"/>
</dbReference>
<proteinExistence type="predicted"/>
<accession>A0ABY3MTR7</accession>
<gene>
    <name evidence="2" type="ORF">CWS31_015255</name>
</gene>
<name>A0ABY3MTR7_9GAMM</name>
<protein>
    <submittedName>
        <fullName evidence="2">GNAT family N-acetyltransferase</fullName>
    </submittedName>
</protein>
<dbReference type="EMBL" id="PJAI02000023">
    <property type="protein sequence ID" value="TYK64524.1"/>
    <property type="molecule type" value="Genomic_DNA"/>
</dbReference>
<dbReference type="Pfam" id="PF00583">
    <property type="entry name" value="Acetyltransf_1"/>
    <property type="match status" value="1"/>
</dbReference>
<dbReference type="InterPro" id="IPR016181">
    <property type="entry name" value="Acyl_CoA_acyltransferase"/>
</dbReference>
<feature type="domain" description="N-acetyltransferase" evidence="1">
    <location>
        <begin position="26"/>
        <end position="179"/>
    </location>
</feature>
<dbReference type="CDD" id="cd04301">
    <property type="entry name" value="NAT_SF"/>
    <property type="match status" value="1"/>
</dbReference>
<dbReference type="InterPro" id="IPR000182">
    <property type="entry name" value="GNAT_dom"/>
</dbReference>
<dbReference type="Gene3D" id="3.90.70.10">
    <property type="entry name" value="Cysteine proteinases"/>
    <property type="match status" value="1"/>
</dbReference>
<evidence type="ECO:0000313" key="2">
    <source>
        <dbReference type="EMBL" id="TYK64524.1"/>
    </source>
</evidence>
<evidence type="ECO:0000313" key="3">
    <source>
        <dbReference type="Proteomes" id="UP000815846"/>
    </source>
</evidence>